<dbReference type="EMBL" id="MN738829">
    <property type="protein sequence ID" value="QHT38351.1"/>
    <property type="molecule type" value="Genomic_DNA"/>
</dbReference>
<proteinExistence type="predicted"/>
<organism evidence="1">
    <name type="scientific">viral metagenome</name>
    <dbReference type="NCBI Taxonomy" id="1070528"/>
    <lineage>
        <taxon>unclassified sequences</taxon>
        <taxon>metagenomes</taxon>
        <taxon>organismal metagenomes</taxon>
    </lineage>
</organism>
<reference evidence="1" key="1">
    <citation type="journal article" date="2020" name="Nature">
        <title>Giant virus diversity and host interactions through global metagenomics.</title>
        <authorList>
            <person name="Schulz F."/>
            <person name="Roux S."/>
            <person name="Paez-Espino D."/>
            <person name="Jungbluth S."/>
            <person name="Walsh D.A."/>
            <person name="Denef V.J."/>
            <person name="McMahon K.D."/>
            <person name="Konstantinidis K.T."/>
            <person name="Eloe-Fadrosh E.A."/>
            <person name="Kyrpides N.C."/>
            <person name="Woyke T."/>
        </authorList>
    </citation>
    <scope>NUCLEOTIDE SEQUENCE</scope>
    <source>
        <strain evidence="1">GVMAG-S-ERX556101-89</strain>
    </source>
</reference>
<accession>A0A6C0FBV9</accession>
<dbReference type="AlphaFoldDB" id="A0A6C0FBV9"/>
<protein>
    <submittedName>
        <fullName evidence="1">Uncharacterized protein</fullName>
    </submittedName>
</protein>
<evidence type="ECO:0000313" key="1">
    <source>
        <dbReference type="EMBL" id="QHT38351.1"/>
    </source>
</evidence>
<name>A0A6C0FBV9_9ZZZZ</name>
<sequence length="64" mass="7634">MARIDKMPDKKEHSEAHLLFEKLVKEERKLAIKCVKEKTNKEEMKMAVFRFLKTRSAKKILCNN</sequence>